<name>A0A438D6M6_VITVI</name>
<feature type="compositionally biased region" description="Basic and acidic residues" evidence="1">
    <location>
        <begin position="1"/>
        <end position="27"/>
    </location>
</feature>
<dbReference type="CDD" id="cd01650">
    <property type="entry name" value="RT_nLTR_like"/>
    <property type="match status" value="1"/>
</dbReference>
<dbReference type="Pfam" id="PF00078">
    <property type="entry name" value="RVT_1"/>
    <property type="match status" value="1"/>
</dbReference>
<proteinExistence type="predicted"/>
<dbReference type="Gene3D" id="3.60.10.10">
    <property type="entry name" value="Endonuclease/exonuclease/phosphatase"/>
    <property type="match status" value="1"/>
</dbReference>
<evidence type="ECO:0000313" key="3">
    <source>
        <dbReference type="EMBL" id="RVW31052.1"/>
    </source>
</evidence>
<dbReference type="Pfam" id="PF13966">
    <property type="entry name" value="zf-RVT"/>
    <property type="match status" value="1"/>
</dbReference>
<evidence type="ECO:0000256" key="1">
    <source>
        <dbReference type="SAM" id="MobiDB-lite"/>
    </source>
</evidence>
<dbReference type="Pfam" id="PF14111">
    <property type="entry name" value="DUF4283"/>
    <property type="match status" value="1"/>
</dbReference>
<dbReference type="InterPro" id="IPR000477">
    <property type="entry name" value="RT_dom"/>
</dbReference>
<dbReference type="SUPFAM" id="SSF56219">
    <property type="entry name" value="DNase I-like"/>
    <property type="match status" value="1"/>
</dbReference>
<evidence type="ECO:0000313" key="4">
    <source>
        <dbReference type="Proteomes" id="UP000288805"/>
    </source>
</evidence>
<dbReference type="PANTHER" id="PTHR19446">
    <property type="entry name" value="REVERSE TRANSCRIPTASES"/>
    <property type="match status" value="1"/>
</dbReference>
<dbReference type="InterPro" id="IPR025558">
    <property type="entry name" value="DUF4283"/>
</dbReference>
<dbReference type="PROSITE" id="PS50878">
    <property type="entry name" value="RT_POL"/>
    <property type="match status" value="1"/>
</dbReference>
<comment type="caution">
    <text evidence="3">The sequence shown here is derived from an EMBL/GenBank/DDBJ whole genome shotgun (WGS) entry which is preliminary data.</text>
</comment>
<gene>
    <name evidence="3" type="primary">YTX2_693</name>
    <name evidence="3" type="ORF">CK203_093532</name>
</gene>
<evidence type="ECO:0000259" key="2">
    <source>
        <dbReference type="PROSITE" id="PS50878"/>
    </source>
</evidence>
<dbReference type="EMBL" id="QGNW01001772">
    <property type="protein sequence ID" value="RVW31052.1"/>
    <property type="molecule type" value="Genomic_DNA"/>
</dbReference>
<dbReference type="InterPro" id="IPR005135">
    <property type="entry name" value="Endo/exonuclease/phosphatase"/>
</dbReference>
<accession>A0A438D6M6</accession>
<dbReference type="Pfam" id="PF03372">
    <property type="entry name" value="Exo_endo_phos"/>
    <property type="match status" value="1"/>
</dbReference>
<dbReference type="SUPFAM" id="SSF56672">
    <property type="entry name" value="DNA/RNA polymerases"/>
    <property type="match status" value="1"/>
</dbReference>
<dbReference type="Proteomes" id="UP000288805">
    <property type="component" value="Unassembled WGS sequence"/>
</dbReference>
<protein>
    <submittedName>
        <fullName evidence="3">Transposon TX1 uncharacterized 149 kDa protein</fullName>
    </submittedName>
</protein>
<dbReference type="InterPro" id="IPR043502">
    <property type="entry name" value="DNA/RNA_pol_sf"/>
</dbReference>
<dbReference type="InterPro" id="IPR036691">
    <property type="entry name" value="Endo/exonu/phosph_ase_sf"/>
</dbReference>
<organism evidence="3 4">
    <name type="scientific">Vitis vinifera</name>
    <name type="common">Grape</name>
    <dbReference type="NCBI Taxonomy" id="29760"/>
    <lineage>
        <taxon>Eukaryota</taxon>
        <taxon>Viridiplantae</taxon>
        <taxon>Streptophyta</taxon>
        <taxon>Embryophyta</taxon>
        <taxon>Tracheophyta</taxon>
        <taxon>Spermatophyta</taxon>
        <taxon>Magnoliopsida</taxon>
        <taxon>eudicotyledons</taxon>
        <taxon>Gunneridae</taxon>
        <taxon>Pentapetalae</taxon>
        <taxon>rosids</taxon>
        <taxon>Vitales</taxon>
        <taxon>Vitaceae</taxon>
        <taxon>Viteae</taxon>
        <taxon>Vitis</taxon>
    </lineage>
</organism>
<feature type="domain" description="Reverse transcriptase" evidence="2">
    <location>
        <begin position="1131"/>
        <end position="1411"/>
    </location>
</feature>
<reference evidence="3 4" key="1">
    <citation type="journal article" date="2018" name="PLoS Genet.">
        <title>Population sequencing reveals clonal diversity and ancestral inbreeding in the grapevine cultivar Chardonnay.</title>
        <authorList>
            <person name="Roach M.J."/>
            <person name="Johnson D.L."/>
            <person name="Bohlmann J."/>
            <person name="van Vuuren H.J."/>
            <person name="Jones S.J."/>
            <person name="Pretorius I.S."/>
            <person name="Schmidt S.A."/>
            <person name="Borneman A.R."/>
        </authorList>
    </citation>
    <scope>NUCLEOTIDE SEQUENCE [LARGE SCALE GENOMIC DNA]</scope>
    <source>
        <strain evidence="4">cv. Chardonnay</strain>
        <tissue evidence="3">Leaf</tissue>
    </source>
</reference>
<feature type="region of interest" description="Disordered" evidence="1">
    <location>
        <begin position="1"/>
        <end position="39"/>
    </location>
</feature>
<dbReference type="InterPro" id="IPR026960">
    <property type="entry name" value="RVT-Znf"/>
</dbReference>
<sequence length="1879" mass="215103">MGERERERERVRGSGRAREEGKWRDYDGEGDEDKEGKQRRRRGFVVESKMFELELLERRGKPQIVIEESKGGVSSWVRMGLASLGFLMEGLNHCIREEKEDRWVKEWKEQGRSFSLLRSVNKTGCFLRLGVTDLERKQYRIFIPKGRGEKMGWSAMMENLQVLRMSIDRKNQMQGEKLGENIDLKRSFAEVVKKPMCRVISKVQVKVGRKEIQSNLEKLEHCVVGSWNPRFGDEEDLEKLGRFLASSWGLKGSLGLAKLEDSRVLLEFEHLEEAKRASLSGEKRMGAIRLGFEKWSPWDGCREEKEENNEIWVRIFGLPVLLWNPTVLRRVGEECGGFIDIDSKTKKLEELQWARILVRSAGGDKPSTLEIGIEEEVFTLALWWEIRPTVKKLRVDSRRWGEVRDDSSSRAGSRVEMELVGEKTEALVPSEEGTGRQARDMGWEGTEDWAHQSGPMGHRVCGPDLSGLKLKGVMEEGAGLQAGPSKNWAGEGAQETRLEAIEKASGGPNAERGPILIERMSIPIGPEFSQPKRWAQVGSDPEAVLEEGSLNQPTARNKGKESLEKRRLLDCKIASNGSSLEGEHLVIWESEEARTSREKVIPSATDKALAEEAMRYDSGLRIERKGESNDVGPGMDDKGCWDMVEFNKDPNLARRVEWNTERTEFQEARREKEDRWEESSLAKFSHFLGFSTKGLEKEILNFLVKIRKRREKIHSKELMEKSKFERELKRLECSVNYEKGGDKDSANVGGGGEKFRLGKILRLEGFGCGWGSGRFKNVEDGAVWVFTGVYGPFTKEAREGLWEELGAVRGIWDEPWCLGGDFNSTLYQGERSRQGRITPNMRRFAHIIDDLGLVDFPLQGGVFTWSGGLNNQSWARLDRFLVSPSWLDKFSGVIQRRLPRPVSDHFPILLEGGGLRRGPSPFRFENMWLKVEGFLDLVRSWWREIEVRGTTSYRLAAKTKELKQKLKVWNREVFGNLEGNKRAALQQVDYWDESHWRQLSREVWLKEGDKNTGFFHRMANAHRNNNTLDKVKIDGVWLEEDQEVREGIANAFHQRLSEDVGWKADIEGIQLDRISKQEAESLEIPFSENEIHSALMEMSGDKAPGPDGFTMAFWQSSWDFVKEEILEMFKEFHEQGSFLKSLNNTFLVLIPKKGGADDLGDFRPISLLGGLYKLMAKVLANRLKRVLNKVVAPTQNAFVMGRQILDASLIANEVIDSWQKRKEKGLICKLDIEKAYDNINWKFLLKTLHKMGFGPRWLGWMWSCISTAKFSVLVNGVPAGFFPSSKGLRQGDPLSPYLFVLGMEVLDALIRRAVVGGYLSGCSIKGDRRHNLKISHLFFADDTIVFCEANKEHLTHLIWILLWFEAASGLRINLDKSEIIPVGVVEEIEEMAVELGCRVGSLPSHYLGLPLGAPHKASSVWDGVEEKVRRRLARWKRQYISKGGRITLIRSVLASMPIYHMSVFRMPKSVARRLDKVQRDFLWGGGSEEKKAHLIKFAIDRDVLWKQVIIAKYGQEGHGWRAKKAYGTIGVGVWKEIWKESDWCWDNMGFIVGKGNKINFWTDVWCEETRLSQSFPHLYAMALHRNATVEEMWDQNFGQGGWNLRFLRDFNDWELEMIGNLLHVLRDYKPSMEEDSVRWKGGRNGKFRVKEAYRLVTRPNDIGFPSRCIWVDSVPTKVAFYAWEATWGRVLTLDRLQKRGWQLPNCCFLCGCEEETVNHILIHCIVVRVLWDIVLGLSEYINDSYFFCIFQLSSKCDNRLFHIKFSIPKIGTYPFLETISHSIRCISRNRNTRSSSLMCKRSSSVVHPLSGSQSSGLDDLSSDIQHSNLRELKPSPSLKRIKSGQEKSSATFMVDPTMDQPDEECNSHAWTSNQVIPIP</sequence>